<dbReference type="GO" id="GO:1990481">
    <property type="term" value="P:mRNA pseudouridine synthesis"/>
    <property type="evidence" value="ECO:0007669"/>
    <property type="project" value="TreeGrafter"/>
</dbReference>
<dbReference type="GO" id="GO:0005737">
    <property type="term" value="C:cytoplasm"/>
    <property type="evidence" value="ECO:0007669"/>
    <property type="project" value="TreeGrafter"/>
</dbReference>
<protein>
    <recommendedName>
        <fullName evidence="4">tRNA pseudouridine synthase</fullName>
        <ecNumber evidence="4">5.4.99.12</ecNumber>
    </recommendedName>
</protein>
<keyword evidence="2 4" id="KW-0819">tRNA processing</keyword>
<comment type="similarity">
    <text evidence="1 4">Belongs to the tRNA pseudouridine synthase TruA family.</text>
</comment>
<evidence type="ECO:0000256" key="3">
    <source>
        <dbReference type="ARBA" id="ARBA00023235"/>
    </source>
</evidence>
<evidence type="ECO:0000313" key="7">
    <source>
        <dbReference type="EMBL" id="OON17735.1"/>
    </source>
</evidence>
<dbReference type="Gene3D" id="3.30.70.660">
    <property type="entry name" value="Pseudouridine synthase I, catalytic domain, C-terminal subdomain"/>
    <property type="match status" value="1"/>
</dbReference>
<evidence type="ECO:0000259" key="6">
    <source>
        <dbReference type="Pfam" id="PF01416"/>
    </source>
</evidence>
<name>A0A1S8WTP5_OPIVI</name>
<feature type="domain" description="Pseudouridine synthase I TruA alpha/beta" evidence="6">
    <location>
        <begin position="245"/>
        <end position="359"/>
    </location>
</feature>
<dbReference type="SUPFAM" id="SSF55120">
    <property type="entry name" value="Pseudouridine synthase"/>
    <property type="match status" value="1"/>
</dbReference>
<sequence>MRLFSNLMRRFKELESELASLRELSHEVICAYGFQGNQDLLDRAVRLQRQNFDLENKLTKLTENESPGQKKLRSFDHQKYKKRRVAFQFAYLGWNYSGLAIQSSEVTVMQRLMDAFEKARLIEDRISCDFTVCGRTDKGVSALGQVVSLVVRSALVSGLGIIDDSGAAINERPSIPDVELDYVFLLNKLLPQDIRILAWSPVGADFSARYSVFFYYNCLRFTCCQRSYTYFIPYSGLDITMMAEAAKRLEGTHDFRNFCSINLEHELPVFVRRIDSVLVRLEDTSALCDPTTMCEISITGSGFLYHQVRCIVALLVTIGRGYESPSLIDDLLDIEKTPAKPQYQMAADYPLILMTAEYPPGSLSWETSEAARFELVRHFQKLWSEHAIRYVYSSFNLATFRFSARARTSKVLLDHVEERFKIEPHPLSYLDRIIPEGRWRENPSLAKGTHRPILKRQVEMSVDEKLVRFKQKKTETNKHLRTNDSTTEEMS</sequence>
<evidence type="ECO:0000256" key="1">
    <source>
        <dbReference type="ARBA" id="ARBA00009375"/>
    </source>
</evidence>
<dbReference type="Pfam" id="PF01416">
    <property type="entry name" value="PseudoU_synth_1"/>
    <property type="match status" value="1"/>
</dbReference>
<gene>
    <name evidence="7" type="ORF">X801_06426</name>
</gene>
<dbReference type="InterPro" id="IPR020095">
    <property type="entry name" value="PsdUridine_synth_TruA_C"/>
</dbReference>
<dbReference type="EMBL" id="KV894968">
    <property type="protein sequence ID" value="OON17735.1"/>
    <property type="molecule type" value="Genomic_DNA"/>
</dbReference>
<feature type="non-terminal residue" evidence="7">
    <location>
        <position position="491"/>
    </location>
</feature>
<proteinExistence type="inferred from homology"/>
<dbReference type="InterPro" id="IPR020094">
    <property type="entry name" value="TruA/RsuA/RluB/E/F_N"/>
</dbReference>
<evidence type="ECO:0000256" key="4">
    <source>
        <dbReference type="RuleBase" id="RU003792"/>
    </source>
</evidence>
<keyword evidence="5" id="KW-0175">Coiled coil</keyword>
<feature type="coiled-coil region" evidence="5">
    <location>
        <begin position="4"/>
        <end position="64"/>
    </location>
</feature>
<dbReference type="PANTHER" id="PTHR11142:SF5">
    <property type="entry name" value="TRNA PSEUDOURIDINE(38_39) SYNTHASE"/>
    <property type="match status" value="1"/>
</dbReference>
<comment type="catalytic activity">
    <reaction evidence="4">
        <text>uridine(38/39/40) in tRNA = pseudouridine(38/39/40) in tRNA</text>
        <dbReference type="Rhea" id="RHEA:22376"/>
        <dbReference type="Rhea" id="RHEA-COMP:10085"/>
        <dbReference type="Rhea" id="RHEA-COMP:10087"/>
        <dbReference type="ChEBI" id="CHEBI:65314"/>
        <dbReference type="ChEBI" id="CHEBI:65315"/>
        <dbReference type="EC" id="5.4.99.12"/>
    </reaction>
</comment>
<dbReference type="Gene3D" id="3.30.70.580">
    <property type="entry name" value="Pseudouridine synthase I, catalytic domain, N-terminal subdomain"/>
    <property type="match status" value="1"/>
</dbReference>
<accession>A0A1S8WTP5</accession>
<dbReference type="InterPro" id="IPR020103">
    <property type="entry name" value="PsdUridine_synth_cat_dom_sf"/>
</dbReference>
<dbReference type="HAMAP" id="MF_00171">
    <property type="entry name" value="TruA"/>
    <property type="match status" value="1"/>
</dbReference>
<dbReference type="NCBIfam" id="TIGR00071">
    <property type="entry name" value="hisT_truA"/>
    <property type="match status" value="1"/>
</dbReference>
<dbReference type="PANTHER" id="PTHR11142">
    <property type="entry name" value="PSEUDOURIDYLATE SYNTHASE"/>
    <property type="match status" value="1"/>
</dbReference>
<dbReference type="GO" id="GO:0031119">
    <property type="term" value="P:tRNA pseudouridine synthesis"/>
    <property type="evidence" value="ECO:0007669"/>
    <property type="project" value="TreeGrafter"/>
</dbReference>
<dbReference type="InterPro" id="IPR001406">
    <property type="entry name" value="PsdUridine_synth_TruA"/>
</dbReference>
<keyword evidence="8" id="KW-1185">Reference proteome</keyword>
<dbReference type="Proteomes" id="UP000243686">
    <property type="component" value="Unassembled WGS sequence"/>
</dbReference>
<reference evidence="7 8" key="1">
    <citation type="submission" date="2015-03" db="EMBL/GenBank/DDBJ databases">
        <title>Draft genome of the nematode, Opisthorchis viverrini.</title>
        <authorList>
            <person name="Mitreva M."/>
        </authorList>
    </citation>
    <scope>NUCLEOTIDE SEQUENCE [LARGE SCALE GENOMIC DNA]</scope>
    <source>
        <strain evidence="7">Khon Kaen</strain>
    </source>
</reference>
<organism evidence="7 8">
    <name type="scientific">Opisthorchis viverrini</name>
    <name type="common">Southeast Asian liver fluke</name>
    <dbReference type="NCBI Taxonomy" id="6198"/>
    <lineage>
        <taxon>Eukaryota</taxon>
        <taxon>Metazoa</taxon>
        <taxon>Spiralia</taxon>
        <taxon>Lophotrochozoa</taxon>
        <taxon>Platyhelminthes</taxon>
        <taxon>Trematoda</taxon>
        <taxon>Digenea</taxon>
        <taxon>Opisthorchiida</taxon>
        <taxon>Opisthorchiata</taxon>
        <taxon>Opisthorchiidae</taxon>
        <taxon>Opisthorchis</taxon>
    </lineage>
</organism>
<dbReference type="GO" id="GO:0003723">
    <property type="term" value="F:RNA binding"/>
    <property type="evidence" value="ECO:0007669"/>
    <property type="project" value="InterPro"/>
</dbReference>
<keyword evidence="3 4" id="KW-0413">Isomerase</keyword>
<dbReference type="GO" id="GO:0160147">
    <property type="term" value="F:tRNA pseudouridine(38-40) synthase activity"/>
    <property type="evidence" value="ECO:0007669"/>
    <property type="project" value="UniProtKB-EC"/>
</dbReference>
<evidence type="ECO:0000256" key="5">
    <source>
        <dbReference type="SAM" id="Coils"/>
    </source>
</evidence>
<dbReference type="GO" id="GO:0005634">
    <property type="term" value="C:nucleus"/>
    <property type="evidence" value="ECO:0007669"/>
    <property type="project" value="TreeGrafter"/>
</dbReference>
<dbReference type="InterPro" id="IPR020097">
    <property type="entry name" value="PsdUridine_synth_TruA_a/b_dom"/>
</dbReference>
<dbReference type="AlphaFoldDB" id="A0A1S8WTP5"/>
<evidence type="ECO:0000313" key="8">
    <source>
        <dbReference type="Proteomes" id="UP000243686"/>
    </source>
</evidence>
<dbReference type="EC" id="5.4.99.12" evidence="4"/>
<evidence type="ECO:0000256" key="2">
    <source>
        <dbReference type="ARBA" id="ARBA00022694"/>
    </source>
</evidence>